<dbReference type="Pfam" id="PF01596">
    <property type="entry name" value="Methyltransf_3"/>
    <property type="match status" value="1"/>
</dbReference>
<comment type="caution">
    <text evidence="5">The sequence shown here is derived from an EMBL/GenBank/DDBJ whole genome shotgun (WGS) entry which is preliminary data.</text>
</comment>
<dbReference type="EMBL" id="JANBPU010000008">
    <property type="protein sequence ID" value="KAJ1920956.1"/>
    <property type="molecule type" value="Genomic_DNA"/>
</dbReference>
<keyword evidence="2" id="KW-0808">Transferase</keyword>
<keyword evidence="3" id="KW-0949">S-adenosyl-L-methionine</keyword>
<reference evidence="5" key="1">
    <citation type="submission" date="2022-07" db="EMBL/GenBank/DDBJ databases">
        <title>Phylogenomic reconstructions and comparative analyses of Kickxellomycotina fungi.</title>
        <authorList>
            <person name="Reynolds N.K."/>
            <person name="Stajich J.E."/>
            <person name="Barry K."/>
            <person name="Grigoriev I.V."/>
            <person name="Crous P."/>
            <person name="Smith M.E."/>
        </authorList>
    </citation>
    <scope>NUCLEOTIDE SEQUENCE</scope>
    <source>
        <strain evidence="5">NBRC 100468</strain>
    </source>
</reference>
<name>A0A9W8DQY0_9FUNG</name>
<proteinExistence type="inferred from homology"/>
<keyword evidence="1" id="KW-0489">Methyltransferase</keyword>
<evidence type="ECO:0008006" key="7">
    <source>
        <dbReference type="Google" id="ProtNLM"/>
    </source>
</evidence>
<dbReference type="InterPro" id="IPR029063">
    <property type="entry name" value="SAM-dependent_MTases_sf"/>
</dbReference>
<accession>A0A9W8DQY0</accession>
<evidence type="ECO:0000313" key="5">
    <source>
        <dbReference type="EMBL" id="KAJ1920956.1"/>
    </source>
</evidence>
<dbReference type="GO" id="GO:0008757">
    <property type="term" value="F:S-adenosylmethionine-dependent methyltransferase activity"/>
    <property type="evidence" value="ECO:0007669"/>
    <property type="project" value="TreeGrafter"/>
</dbReference>
<keyword evidence="6" id="KW-1185">Reference proteome</keyword>
<dbReference type="InterPro" id="IPR002935">
    <property type="entry name" value="SAM_O-MeTrfase"/>
</dbReference>
<dbReference type="GO" id="GO:0008171">
    <property type="term" value="F:O-methyltransferase activity"/>
    <property type="evidence" value="ECO:0007669"/>
    <property type="project" value="InterPro"/>
</dbReference>
<dbReference type="OrthoDB" id="10251242at2759"/>
<evidence type="ECO:0000256" key="1">
    <source>
        <dbReference type="ARBA" id="ARBA00022603"/>
    </source>
</evidence>
<evidence type="ECO:0000256" key="4">
    <source>
        <dbReference type="ARBA" id="ARBA00023453"/>
    </source>
</evidence>
<dbReference type="PANTHER" id="PTHR10509:SF14">
    <property type="entry name" value="CAFFEOYL-COA O-METHYLTRANSFERASE 3-RELATED"/>
    <property type="match status" value="1"/>
</dbReference>
<evidence type="ECO:0000313" key="6">
    <source>
        <dbReference type="Proteomes" id="UP001150538"/>
    </source>
</evidence>
<dbReference type="Gene3D" id="3.40.50.150">
    <property type="entry name" value="Vaccinia Virus protein VP39"/>
    <property type="match status" value="1"/>
</dbReference>
<dbReference type="InterPro" id="IPR050362">
    <property type="entry name" value="Cation-dep_OMT"/>
</dbReference>
<comment type="similarity">
    <text evidence="4">Belongs to the class I-like SAM-binding methyltransferase superfamily. Cation-dependent O-methyltransferase family.</text>
</comment>
<evidence type="ECO:0000256" key="3">
    <source>
        <dbReference type="ARBA" id="ARBA00022691"/>
    </source>
</evidence>
<evidence type="ECO:0000256" key="2">
    <source>
        <dbReference type="ARBA" id="ARBA00022679"/>
    </source>
</evidence>
<dbReference type="PROSITE" id="PS51682">
    <property type="entry name" value="SAM_OMT_I"/>
    <property type="match status" value="1"/>
</dbReference>
<dbReference type="Proteomes" id="UP001150538">
    <property type="component" value="Unassembled WGS sequence"/>
</dbReference>
<protein>
    <recommendedName>
        <fullName evidence="7">O-methyltransferase</fullName>
    </recommendedName>
</protein>
<gene>
    <name evidence="5" type="ORF">H4219_001009</name>
</gene>
<dbReference type="SUPFAM" id="SSF53335">
    <property type="entry name" value="S-adenosyl-L-methionine-dependent methyltransferases"/>
    <property type="match status" value="1"/>
</dbReference>
<organism evidence="5 6">
    <name type="scientific">Mycoemilia scoparia</name>
    <dbReference type="NCBI Taxonomy" id="417184"/>
    <lineage>
        <taxon>Eukaryota</taxon>
        <taxon>Fungi</taxon>
        <taxon>Fungi incertae sedis</taxon>
        <taxon>Zoopagomycota</taxon>
        <taxon>Kickxellomycotina</taxon>
        <taxon>Kickxellomycetes</taxon>
        <taxon>Kickxellales</taxon>
        <taxon>Kickxellaceae</taxon>
        <taxon>Mycoemilia</taxon>
    </lineage>
</organism>
<dbReference type="GO" id="GO:0032259">
    <property type="term" value="P:methylation"/>
    <property type="evidence" value="ECO:0007669"/>
    <property type="project" value="UniProtKB-KW"/>
</dbReference>
<dbReference type="PANTHER" id="PTHR10509">
    <property type="entry name" value="O-METHYLTRANSFERASE-RELATED"/>
    <property type="match status" value="1"/>
</dbReference>
<sequence>MSVSLKAGTVANDQKVVEYATYESAEYNTAEKSSSGGSLEGEEQFPIRGAELPVIPLQGYLLKWFVRFVRAKKILEVGTFTGYSTVFLADALRKNGVEADESGSKPLITCEMVEEAAEAAQKNFTKLGYDDLIEVKVQKAIDTINAFPDGTQFDLIFIDADKPSYQDYYDTILNKNLLSPNGIMVIDNTILFGIEKLVGQEPESDFAAQKNAIEEWQIASKDSLEKKTAMECKGAFLDNLAKTAHAFNEFVRKDPRTEQLVLPLVTGMTFVRLAN</sequence>
<dbReference type="AlphaFoldDB" id="A0A9W8DQY0"/>